<evidence type="ECO:0000313" key="5">
    <source>
        <dbReference type="EMBL" id="UTV28094.1"/>
    </source>
</evidence>
<dbReference type="Gene3D" id="3.30.700.10">
    <property type="entry name" value="Glycoprotein, Type 4 Pilin"/>
    <property type="match status" value="1"/>
</dbReference>
<evidence type="ECO:0000256" key="2">
    <source>
        <dbReference type="ARBA" id="ARBA00022481"/>
    </source>
</evidence>
<dbReference type="InterPro" id="IPR001082">
    <property type="entry name" value="Pilin"/>
</dbReference>
<feature type="transmembrane region" description="Helical" evidence="4">
    <location>
        <begin position="12"/>
        <end position="30"/>
    </location>
</feature>
<evidence type="ECO:0000256" key="3">
    <source>
        <dbReference type="RuleBase" id="RU000389"/>
    </source>
</evidence>
<dbReference type="Pfam" id="PF07963">
    <property type="entry name" value="N_methyl"/>
    <property type="match status" value="1"/>
</dbReference>
<evidence type="ECO:0000313" key="6">
    <source>
        <dbReference type="Proteomes" id="UP001057998"/>
    </source>
</evidence>
<dbReference type="PANTHER" id="PTHR30093:SF34">
    <property type="entry name" value="PREPILIN PEPTIDASE-DEPENDENT PROTEIN D"/>
    <property type="match status" value="1"/>
</dbReference>
<accession>A0ABY5GG51</accession>
<comment type="similarity">
    <text evidence="1 3">Belongs to the N-Me-Phe pilin family.</text>
</comment>
<dbReference type="SUPFAM" id="SSF54523">
    <property type="entry name" value="Pili subunits"/>
    <property type="match status" value="1"/>
</dbReference>
<evidence type="ECO:0000256" key="4">
    <source>
        <dbReference type="SAM" id="Phobius"/>
    </source>
</evidence>
<sequence length="152" mass="15604">MKKQQGFTLIELMIVVAIIGVLSAFAVPAYQNYTKRAHASEMLNATAAFKTAIGICLLGGKTDCTDGKGGVPAKQTFAKGNDSFEVSSSVKQATLGTVDANSKITVSVTKGKAKGSLPTDAVVALTPTLDTNGVVWTVTCTGAGSTDWCPAS</sequence>
<dbReference type="PANTHER" id="PTHR30093">
    <property type="entry name" value="GENERAL SECRETION PATHWAY PROTEIN G"/>
    <property type="match status" value="1"/>
</dbReference>
<dbReference type="PROSITE" id="PS00409">
    <property type="entry name" value="PROKAR_NTER_METHYL"/>
    <property type="match status" value="1"/>
</dbReference>
<dbReference type="Pfam" id="PF00114">
    <property type="entry name" value="Pilin"/>
    <property type="match status" value="1"/>
</dbReference>
<evidence type="ECO:0000256" key="1">
    <source>
        <dbReference type="ARBA" id="ARBA00005233"/>
    </source>
</evidence>
<keyword evidence="6" id="KW-1185">Reference proteome</keyword>
<keyword evidence="4" id="KW-1133">Transmembrane helix</keyword>
<dbReference type="RefSeq" id="WP_255389339.1">
    <property type="nucleotide sequence ID" value="NZ_CP101508.1"/>
</dbReference>
<dbReference type="Proteomes" id="UP001057998">
    <property type="component" value="Chromosome 1"/>
</dbReference>
<reference evidence="5" key="1">
    <citation type="submission" date="2022-07" db="EMBL/GenBank/DDBJ databases">
        <title>Genome sequencing of Photobacterium atrarenae GJH2-4.</title>
        <authorList>
            <person name="Park S.-J."/>
        </authorList>
    </citation>
    <scope>NUCLEOTIDE SEQUENCE</scope>
    <source>
        <strain evidence="5">GJH2-4</strain>
    </source>
</reference>
<proteinExistence type="inferred from homology"/>
<keyword evidence="4" id="KW-0472">Membrane</keyword>
<protein>
    <submittedName>
        <fullName evidence="5">Prepilin-type N-terminal cleavage/methylation domain-containing protein</fullName>
    </submittedName>
</protein>
<keyword evidence="3" id="KW-0281">Fimbrium</keyword>
<name>A0ABY5GG51_9GAMM</name>
<keyword evidence="4" id="KW-0812">Transmembrane</keyword>
<dbReference type="InterPro" id="IPR012902">
    <property type="entry name" value="N_methyl_site"/>
</dbReference>
<organism evidence="5 6">
    <name type="scientific">Photobacterium atrarenae</name>
    <dbReference type="NCBI Taxonomy" id="865757"/>
    <lineage>
        <taxon>Bacteria</taxon>
        <taxon>Pseudomonadati</taxon>
        <taxon>Pseudomonadota</taxon>
        <taxon>Gammaproteobacteria</taxon>
        <taxon>Vibrionales</taxon>
        <taxon>Vibrionaceae</taxon>
        <taxon>Photobacterium</taxon>
    </lineage>
</organism>
<dbReference type="InterPro" id="IPR045584">
    <property type="entry name" value="Pilin-like"/>
</dbReference>
<dbReference type="EMBL" id="CP101508">
    <property type="protein sequence ID" value="UTV28094.1"/>
    <property type="molecule type" value="Genomic_DNA"/>
</dbReference>
<keyword evidence="2" id="KW-0488">Methylation</keyword>
<dbReference type="NCBIfam" id="TIGR02532">
    <property type="entry name" value="IV_pilin_GFxxxE"/>
    <property type="match status" value="1"/>
</dbReference>
<gene>
    <name evidence="5" type="ORF">NNL38_01880</name>
</gene>